<comment type="caution">
    <text evidence="4">The sequence shown here is derived from an EMBL/GenBank/DDBJ whole genome shotgun (WGS) entry which is preliminary data.</text>
</comment>
<proteinExistence type="predicted"/>
<feature type="domain" description="SLH" evidence="3">
    <location>
        <begin position="166"/>
        <end position="226"/>
    </location>
</feature>
<dbReference type="Proteomes" id="UP001065593">
    <property type="component" value="Unassembled WGS sequence"/>
</dbReference>
<evidence type="ECO:0000313" key="4">
    <source>
        <dbReference type="EMBL" id="GLC87868.1"/>
    </source>
</evidence>
<dbReference type="InterPro" id="IPR014755">
    <property type="entry name" value="Cu-Rt/internalin_Ig-like"/>
</dbReference>
<evidence type="ECO:0000256" key="1">
    <source>
        <dbReference type="ARBA" id="ARBA00022729"/>
    </source>
</evidence>
<feature type="domain" description="SLH" evidence="3">
    <location>
        <begin position="26"/>
        <end position="89"/>
    </location>
</feature>
<dbReference type="RefSeq" id="WP_264987583.1">
    <property type="nucleotide sequence ID" value="NZ_BRZA01000001.1"/>
</dbReference>
<reference evidence="4" key="1">
    <citation type="submission" date="2022-08" db="EMBL/GenBank/DDBJ databases">
        <title>Draft genome sequence of Lysinibacillus sp. strain KH24.</title>
        <authorList>
            <person name="Kanbe H."/>
            <person name="Itoh H."/>
        </authorList>
    </citation>
    <scope>NUCLEOTIDE SEQUENCE</scope>
    <source>
        <strain evidence="4">KH24</strain>
    </source>
</reference>
<dbReference type="PROSITE" id="PS51272">
    <property type="entry name" value="SLH"/>
    <property type="match status" value="2"/>
</dbReference>
<evidence type="ECO:0000256" key="2">
    <source>
        <dbReference type="SAM" id="SignalP"/>
    </source>
</evidence>
<evidence type="ECO:0000259" key="3">
    <source>
        <dbReference type="PROSITE" id="PS51272"/>
    </source>
</evidence>
<protein>
    <recommendedName>
        <fullName evidence="3">SLH domain-containing protein</fullName>
    </recommendedName>
</protein>
<sequence length="916" mass="98338">MKQKYSKWIIGAASTALVASAIVPVASAASFTDIAKSDHKENILALADAKIVGGYPDGTFKPNALLTRGNVTKFLGKWLVSVGYDLPTDYTKKARFTDLPTTAPDKELLQYAALVKDVGIFKETENKLMHTSDMTREQMAVLLVRAAQIVYDRDLVAEYKTAKFKTTMTDLELASSLESREAIVALEYTGLTTVKTFNPKNTLTRGQFASFLNRTMTKIESLPVPQPEPEVLTVKNVKVIDATTLEVTLSNDKTHKVTLSTPLPENEVTKAEFKIDGVSYSSNVTYVVTELKVKAATSVSATQVAIQFNKAVDAKTVFKNGLSGEFLDNILTLRSIDGLTDGTLTGELSVDGKVLKVTSSRFFEKRYDVIVDKVKALDGNALVRYNEIVNFAKDVVAPTIVSAERITATQVKVKFSEPMASAGSISFRAADGTPITTITGQNELVDGGTAIILNLSNVSIPTNRDITATVIAAADRAGNLINPNPATVTFQKGDKDGIAPTVTNVTQTGAKTFEIQYSEAIVGKPNVTIDNMALNPASIVIDAKNPTKVVVTAPNALEGNRIIAIAGAVDGSGEVQAPINRVVQFVKDSTAPTLLTATVVQDVTDKAEYLEFVFNKNVDLTNSFVSLTGGSYVKDYITNNVMPINNAMLMYKSFEQKNVVRVKLATLLGNNNAVGAKYAVNLLFSGVTSEAGVPFTAAQAEFVRGVDGTTANTDMVAVSSIAQGSDNDTVVVTFNRQVDAETATNKANYIIQGAEVVSASVNAGNLNTVMLKLREGSNTFTGYRNVIVQNIKAAGSSVFMLPTTLTVDLKENVRPTVVAELQTDLQTIRLTFSENVYQGPGVAYDYSVYIGTELYQTNVDVLLGGGATNVATILLPTKMTADNLMKGLTLKPLSTIDIRDIAGNKLTPADLKIINW</sequence>
<evidence type="ECO:0000313" key="5">
    <source>
        <dbReference type="Proteomes" id="UP001065593"/>
    </source>
</evidence>
<name>A0ABQ5NHM6_9BACI</name>
<dbReference type="Pfam" id="PF00395">
    <property type="entry name" value="SLH"/>
    <property type="match status" value="1"/>
</dbReference>
<dbReference type="EMBL" id="BRZA01000001">
    <property type="protein sequence ID" value="GLC87868.1"/>
    <property type="molecule type" value="Genomic_DNA"/>
</dbReference>
<dbReference type="InterPro" id="IPR001119">
    <property type="entry name" value="SLH_dom"/>
</dbReference>
<dbReference type="Gene3D" id="2.60.40.1220">
    <property type="match status" value="3"/>
</dbReference>
<keyword evidence="1 2" id="KW-0732">Signal</keyword>
<gene>
    <name evidence="4" type="ORF">LYSBPC_09950</name>
</gene>
<keyword evidence="5" id="KW-1185">Reference proteome</keyword>
<organism evidence="4 5">
    <name type="scientific">Lysinibacillus piscis</name>
    <dbReference type="NCBI Taxonomy" id="2518931"/>
    <lineage>
        <taxon>Bacteria</taxon>
        <taxon>Bacillati</taxon>
        <taxon>Bacillota</taxon>
        <taxon>Bacilli</taxon>
        <taxon>Bacillales</taxon>
        <taxon>Bacillaceae</taxon>
        <taxon>Lysinibacillus</taxon>
    </lineage>
</organism>
<feature type="signal peptide" evidence="2">
    <location>
        <begin position="1"/>
        <end position="28"/>
    </location>
</feature>
<accession>A0ABQ5NHM6</accession>
<feature type="chain" id="PRO_5046653103" description="SLH domain-containing protein" evidence="2">
    <location>
        <begin position="29"/>
        <end position="916"/>
    </location>
</feature>